<sequence length="276" mass="31975">MAYLSFYLTPEEFEVYQEEQEKQIRSSNPVNEWSCDNIEEANPYDALLFTIWSSLLPGIVVMGPIGYIGYIHFNWFAPFCLLIAFSIFAYTWYLTVGIDNHYDYVLSDVGLVQKQNRAEPLWVNKAIQIVSAFWAVGCLFAVAIAGPVVFAGSGILMLFAFSLMRRKPQNTFETRIAMREHWISAKYNKNRKVIAFYHKYDTCEYQDIQHTSVRRYHSFGCTYLFFRTQEELQDIVSIFNNQLELECLEVPNCSVLFGRDSLPNDVASLPYRAVSI</sequence>
<dbReference type="Proteomes" id="UP000029228">
    <property type="component" value="Unassembled WGS sequence"/>
</dbReference>
<comment type="caution">
    <text evidence="2">The sequence shown here is derived from an EMBL/GenBank/DDBJ whole genome shotgun (WGS) entry which is preliminary data.</text>
</comment>
<dbReference type="AlphaFoldDB" id="A0A090S2V4"/>
<dbReference type="STRING" id="990268.JCM19235_3841"/>
<keyword evidence="1" id="KW-1133">Transmembrane helix</keyword>
<gene>
    <name evidence="2" type="ORF">JCM19235_3841</name>
</gene>
<feature type="transmembrane region" description="Helical" evidence="1">
    <location>
        <begin position="75"/>
        <end position="93"/>
    </location>
</feature>
<organism evidence="2 3">
    <name type="scientific">Vibrio maritimus</name>
    <dbReference type="NCBI Taxonomy" id="990268"/>
    <lineage>
        <taxon>Bacteria</taxon>
        <taxon>Pseudomonadati</taxon>
        <taxon>Pseudomonadota</taxon>
        <taxon>Gammaproteobacteria</taxon>
        <taxon>Vibrionales</taxon>
        <taxon>Vibrionaceae</taxon>
        <taxon>Vibrio</taxon>
    </lineage>
</organism>
<reference evidence="2 3" key="2">
    <citation type="submission" date="2014-09" db="EMBL/GenBank/DDBJ databases">
        <authorList>
            <consortium name="NBRP consortium"/>
            <person name="Sawabe T."/>
            <person name="Meirelles P."/>
            <person name="Nakanishi M."/>
            <person name="Sayaka M."/>
            <person name="Hattori M."/>
            <person name="Ohkuma M."/>
        </authorList>
    </citation>
    <scope>NUCLEOTIDE SEQUENCE [LARGE SCALE GENOMIC DNA]</scope>
    <source>
        <strain evidence="3">JCM19235</strain>
    </source>
</reference>
<evidence type="ECO:0000313" key="2">
    <source>
        <dbReference type="EMBL" id="GAL20839.1"/>
    </source>
</evidence>
<feature type="transmembrane region" description="Helical" evidence="1">
    <location>
        <begin position="132"/>
        <end position="161"/>
    </location>
</feature>
<evidence type="ECO:0000313" key="3">
    <source>
        <dbReference type="Proteomes" id="UP000029228"/>
    </source>
</evidence>
<keyword evidence="3" id="KW-1185">Reference proteome</keyword>
<keyword evidence="1" id="KW-0472">Membrane</keyword>
<proteinExistence type="predicted"/>
<dbReference type="OrthoDB" id="5871123at2"/>
<evidence type="ECO:0000256" key="1">
    <source>
        <dbReference type="SAM" id="Phobius"/>
    </source>
</evidence>
<feature type="transmembrane region" description="Helical" evidence="1">
    <location>
        <begin position="46"/>
        <end position="68"/>
    </location>
</feature>
<protein>
    <submittedName>
        <fullName evidence="2">Uncharacterized protein</fullName>
    </submittedName>
</protein>
<accession>A0A090S2V4</accession>
<reference evidence="2 3" key="1">
    <citation type="submission" date="2014-09" db="EMBL/GenBank/DDBJ databases">
        <title>Vibrio maritimus JCM 19235. (C45) whole genome shotgun sequence.</title>
        <authorList>
            <person name="Sawabe T."/>
            <person name="Meirelles P."/>
            <person name="Nakanishi M."/>
            <person name="Sayaka M."/>
            <person name="Hattori M."/>
            <person name="Ohkuma M."/>
        </authorList>
    </citation>
    <scope>NUCLEOTIDE SEQUENCE [LARGE SCALE GENOMIC DNA]</scope>
    <source>
        <strain evidence="3">JCM19235</strain>
    </source>
</reference>
<dbReference type="EMBL" id="BBMR01000006">
    <property type="protein sequence ID" value="GAL20839.1"/>
    <property type="molecule type" value="Genomic_DNA"/>
</dbReference>
<name>A0A090S2V4_9VIBR</name>
<keyword evidence="1" id="KW-0812">Transmembrane</keyword>